<name>A0ACB9PGZ3_BAUVA</name>
<dbReference type="EMBL" id="CM039429">
    <property type="protein sequence ID" value="KAI4348057.1"/>
    <property type="molecule type" value="Genomic_DNA"/>
</dbReference>
<keyword evidence="2" id="KW-1185">Reference proteome</keyword>
<sequence>MKTFSPLFRLLAELQALASSTQKSVAFPLDPNLAEELLGKILDQYPDIKTLKKVHSKIFDYFLRSNPSLGIKLMRAYAACGEPGLTRKVFDEIPKKNVVFFNVMIRSYVNNHLYNDALFIFKRMVSGGFIPDNYTYPCVLKASSCSANLRFGLQLHGAILKVQHDSNLFVGNGLIAMYGKCGCLSEARQVLDEMPCRDVISWNSMVAGYAQNARFDDALEVCREMEALKQKPDAGTMASLLPAVNNTSSDNVSYINEMFMILDKKSLVSWNVMIAVYVKNSLPSKAVDLYLQMEQFGIEPDAITLASVLPACGDLSALLIGRRIHEYVERRKLCPNLLLENALIEMYARCGCLEDARKVFDRVKFRDVVSWTSLISAYGMTGQGGTAVALFSKMQDSGLNPDSIAFVAILSACSHSGLLDEGKYYFKQMTNDYKIKPRIEHFACMVDLLGRAGQVDEAYNFIKKMPMEPNERVWGALLSACRIYSNMVIGLLAADNLFQLVPEQSGYYVLLSNIYAKAGKWQEVTAVRSLMKRRKIRKMPGISNVELNNQVHTFLAGDRFHPQSKEIYEELDVLVGKMKELGYVPETDSALHDVEEEDKECHLAVHSEKLAIVFAILNTQPGTPIRITKNLRVCGDCHIAAKLISKIVQREIVVRDTNRFHHFKDGICSCGDYW</sequence>
<gene>
    <name evidence="1" type="ORF">L6164_008818</name>
</gene>
<accession>A0ACB9PGZ3</accession>
<dbReference type="Proteomes" id="UP000828941">
    <property type="component" value="Chromosome 4"/>
</dbReference>
<evidence type="ECO:0000313" key="1">
    <source>
        <dbReference type="EMBL" id="KAI4348057.1"/>
    </source>
</evidence>
<evidence type="ECO:0000313" key="2">
    <source>
        <dbReference type="Proteomes" id="UP000828941"/>
    </source>
</evidence>
<protein>
    <submittedName>
        <fullName evidence="1">Uncharacterized protein</fullName>
    </submittedName>
</protein>
<proteinExistence type="predicted"/>
<organism evidence="1 2">
    <name type="scientific">Bauhinia variegata</name>
    <name type="common">Purple orchid tree</name>
    <name type="synonym">Phanera variegata</name>
    <dbReference type="NCBI Taxonomy" id="167791"/>
    <lineage>
        <taxon>Eukaryota</taxon>
        <taxon>Viridiplantae</taxon>
        <taxon>Streptophyta</taxon>
        <taxon>Embryophyta</taxon>
        <taxon>Tracheophyta</taxon>
        <taxon>Spermatophyta</taxon>
        <taxon>Magnoliopsida</taxon>
        <taxon>eudicotyledons</taxon>
        <taxon>Gunneridae</taxon>
        <taxon>Pentapetalae</taxon>
        <taxon>rosids</taxon>
        <taxon>fabids</taxon>
        <taxon>Fabales</taxon>
        <taxon>Fabaceae</taxon>
        <taxon>Cercidoideae</taxon>
        <taxon>Cercideae</taxon>
        <taxon>Bauhiniinae</taxon>
        <taxon>Bauhinia</taxon>
    </lineage>
</organism>
<reference evidence="1 2" key="1">
    <citation type="journal article" date="2022" name="DNA Res.">
        <title>Chromosomal-level genome assembly of the orchid tree Bauhinia variegata (Leguminosae; Cercidoideae) supports the allotetraploid origin hypothesis of Bauhinia.</title>
        <authorList>
            <person name="Zhong Y."/>
            <person name="Chen Y."/>
            <person name="Zheng D."/>
            <person name="Pang J."/>
            <person name="Liu Y."/>
            <person name="Luo S."/>
            <person name="Meng S."/>
            <person name="Qian L."/>
            <person name="Wei D."/>
            <person name="Dai S."/>
            <person name="Zhou R."/>
        </authorList>
    </citation>
    <scope>NUCLEOTIDE SEQUENCE [LARGE SCALE GENOMIC DNA]</scope>
    <source>
        <strain evidence="1">BV-YZ2020</strain>
    </source>
</reference>
<comment type="caution">
    <text evidence="1">The sequence shown here is derived from an EMBL/GenBank/DDBJ whole genome shotgun (WGS) entry which is preliminary data.</text>
</comment>